<evidence type="ECO:0000313" key="1">
    <source>
        <dbReference type="EMBL" id="AST35791.1"/>
    </source>
</evidence>
<sequence>MVSLKNSSKLEMCFQLLFKRLNVDDKLDALIKYMEKNYQTENSTNYKSISRAGPMVFDSQFRSVAGEIHFVNEDDKSVVKLLYIYFNKVEPGLLKKLAYQPGSLFTTDNWREHLAMWVTYLDKSMNDYLADNKSLGCLFTEDDINAAYPNSSKSRLVTLYRVCNSQGRLIPIDEFLSGEIKGFDIPTASDASVVGEGVSNNDLFRECVEAFKDYVRLINSKSGQAKINVNKRFFDVYFESMVQSPEIKVVKDNPLVLAKFMKEFDNLTVNSRGFADNITAIKKLDKDFQRFIKDVFLISNNLDEDALFIKMPKDSVVDILGQPISLSNYLRMSDIPPPLSNSASLPDDIDEVVCEGFHSYFKKLGLDNRQLVLDMLLFIFGKLTTNKNYWEKRNTVKFKVDGKTVSFISSDLNSHIKNCVKRVDPQFNCNNIIRQWANLRGNRAVRLFRLTGFRPGLFSTIPGIVPWMRFDFFKLLTIQNLSRDEETSYRTLRLMTEHKSNNTERDECAFHTWILRS</sequence>
<dbReference type="EMBL" id="KY430286">
    <property type="protein sequence ID" value="ATQ62186.1"/>
    <property type="molecule type" value="Genomic_RNA"/>
</dbReference>
<accession>A0A223HCA4</accession>
<protein>
    <submittedName>
        <fullName evidence="1">p60</fullName>
    </submittedName>
</protein>
<reference evidence="1" key="1">
    <citation type="submission" date="2016-08" db="EMBL/GenBank/DDBJ databases">
        <authorList>
            <person name="Seilhamer J.J."/>
        </authorList>
    </citation>
    <scope>NUCLEOTIDE SEQUENCE</scope>
    <source>
        <strain evidence="1">LCV-NJ</strain>
    </source>
</reference>
<evidence type="ECO:0000313" key="2">
    <source>
        <dbReference type="EMBL" id="ATQ62186.1"/>
    </source>
</evidence>
<organism evidence="1">
    <name type="scientific">Lettuce chlorosis virus</name>
    <dbReference type="NCBI Taxonomy" id="642478"/>
    <lineage>
        <taxon>Viruses</taxon>
        <taxon>Riboviria</taxon>
        <taxon>Orthornavirae</taxon>
        <taxon>Kitrinoviricota</taxon>
        <taxon>Alsuviricetes</taxon>
        <taxon>Martellivirales</taxon>
        <taxon>Closteroviridae</taxon>
        <taxon>Crinivirus</taxon>
        <taxon>Crinivirus lactucachlorosi</taxon>
    </lineage>
</organism>
<dbReference type="InterPro" id="IPR004909">
    <property type="entry name" value="Vir_Hsp90"/>
</dbReference>
<name>A0A223HCA4_9CLOS</name>
<reference evidence="2" key="2">
    <citation type="journal article" date="2017" name="Plant Dis.">
        <title>Periwinkle: A New Natural Host of Lettuce Chlorosis Virus in China.</title>
        <authorList>
            <person name="Tian X."/>
            <person name="Tian Y."/>
            <person name="Yu Y."/>
            <person name="Wang X."/>
            <person name="Li Z."/>
            <person name="Li R."/>
            <person name="Cao M."/>
            <person name="Zhou C.Y."/>
        </authorList>
    </citation>
    <scope>NUCLEOTIDE SEQUENCE</scope>
    <source>
        <strain evidence="2">CN</strain>
    </source>
</reference>
<dbReference type="EMBL" id="KX685959">
    <property type="protein sequence ID" value="AST35791.1"/>
    <property type="molecule type" value="Genomic_RNA"/>
</dbReference>
<proteinExistence type="predicted"/>
<dbReference type="Pfam" id="PF03225">
    <property type="entry name" value="Viral_Hsp90"/>
    <property type="match status" value="1"/>
</dbReference>